<proteinExistence type="predicted"/>
<dbReference type="OrthoDB" id="5365129at2759"/>
<dbReference type="RefSeq" id="XP_018005826.1">
    <property type="nucleotide sequence ID" value="XM_018142639.1"/>
</dbReference>
<organism evidence="1 2">
    <name type="scientific">Cyphellophora attinorum</name>
    <dbReference type="NCBI Taxonomy" id="1664694"/>
    <lineage>
        <taxon>Eukaryota</taxon>
        <taxon>Fungi</taxon>
        <taxon>Dikarya</taxon>
        <taxon>Ascomycota</taxon>
        <taxon>Pezizomycotina</taxon>
        <taxon>Eurotiomycetes</taxon>
        <taxon>Chaetothyriomycetidae</taxon>
        <taxon>Chaetothyriales</taxon>
        <taxon>Cyphellophoraceae</taxon>
        <taxon>Cyphellophora</taxon>
    </lineage>
</organism>
<dbReference type="VEuPathDB" id="FungiDB:AB675_264"/>
<evidence type="ECO:0000313" key="2">
    <source>
        <dbReference type="Proteomes" id="UP000038010"/>
    </source>
</evidence>
<gene>
    <name evidence="1" type="ORF">AB675_264</name>
</gene>
<dbReference type="Proteomes" id="UP000038010">
    <property type="component" value="Unassembled WGS sequence"/>
</dbReference>
<reference evidence="1 2" key="1">
    <citation type="submission" date="2015-06" db="EMBL/GenBank/DDBJ databases">
        <title>Draft genome of the ant-associated black yeast Phialophora attae CBS 131958.</title>
        <authorList>
            <person name="Moreno L.F."/>
            <person name="Stielow B.J."/>
            <person name="de Hoog S."/>
            <person name="Vicente V.A."/>
            <person name="Weiss V.A."/>
            <person name="de Vries M."/>
            <person name="Cruz L.M."/>
            <person name="Souza E.M."/>
        </authorList>
    </citation>
    <scope>NUCLEOTIDE SEQUENCE [LARGE SCALE GENOMIC DNA]</scope>
    <source>
        <strain evidence="1 2">CBS 131958</strain>
    </source>
</reference>
<dbReference type="GeneID" id="28734508"/>
<comment type="caution">
    <text evidence="1">The sequence shown here is derived from an EMBL/GenBank/DDBJ whole genome shotgun (WGS) entry which is preliminary data.</text>
</comment>
<dbReference type="EMBL" id="LFJN01000001">
    <property type="protein sequence ID" value="KPI45863.1"/>
    <property type="molecule type" value="Genomic_DNA"/>
</dbReference>
<name>A0A0N1HHB8_9EURO</name>
<protein>
    <submittedName>
        <fullName evidence="1">Uncharacterized protein</fullName>
    </submittedName>
</protein>
<accession>A0A0N1HHB8</accession>
<sequence length="432" mass="48965">MVAPSVLFNPVSLNITITLILDSYGVNYLPISKGVTGFFNDFKPSGKQSKGGEKATATRGRIMVGQPAAGHQPAEDMKGDLPAMQTFDDNGYHLSEYVEFEGGAKDHTEKHIDYYLWQHKDTLGSKYRPDPSYLNLHSNKDNAVCIAAVGLQTPISDQEYIITGDMLKHCGYKYYDSEVVIPQGADESQSVEHRPYCFWIGGEQPDIPDHLFFHLPDLTNSQQAAKVYNESKEQLCNVPPRMNYYSGDIKKKNWRPSVFQPNLEYYERADGSISDNSTQFDAGWVLDRNHWKWRVTLDGESSYAPLLPGEEHNPDAKDGIKLPPLKRAVSPKFWDQWDHIFSLTSNTAERYSAKTKCAEIENGFAGPDWANSAEKLYCHMRTGEVLPFCADAQDERACFDIENEVLREGMSSERKSARDLKTLKKTQRWDFS</sequence>
<keyword evidence="2" id="KW-1185">Reference proteome</keyword>
<dbReference type="AlphaFoldDB" id="A0A0N1HHB8"/>
<dbReference type="STRING" id="1664694.A0A0N1HHB8"/>
<evidence type="ECO:0000313" key="1">
    <source>
        <dbReference type="EMBL" id="KPI45863.1"/>
    </source>
</evidence>